<reference evidence="2 3" key="1">
    <citation type="submission" date="2024-02" db="EMBL/GenBank/DDBJ databases">
        <title>High-quality chromosome-scale genome assembly of Pensacola bahiagrass (Paspalum notatum Flugge var. saurae).</title>
        <authorList>
            <person name="Vega J.M."/>
            <person name="Podio M."/>
            <person name="Orjuela J."/>
            <person name="Siena L.A."/>
            <person name="Pessino S.C."/>
            <person name="Combes M.C."/>
            <person name="Mariac C."/>
            <person name="Albertini E."/>
            <person name="Pupilli F."/>
            <person name="Ortiz J.P.A."/>
            <person name="Leblanc O."/>
        </authorList>
    </citation>
    <scope>NUCLEOTIDE SEQUENCE [LARGE SCALE GENOMIC DNA]</scope>
    <source>
        <strain evidence="2">R1</strain>
        <tissue evidence="2">Leaf</tissue>
    </source>
</reference>
<feature type="region of interest" description="Disordered" evidence="1">
    <location>
        <begin position="1"/>
        <end position="51"/>
    </location>
</feature>
<name>A0AAQ3WNJ4_PASNO</name>
<proteinExistence type="predicted"/>
<feature type="compositionally biased region" description="Basic and acidic residues" evidence="1">
    <location>
        <begin position="131"/>
        <end position="146"/>
    </location>
</feature>
<accession>A0AAQ3WNJ4</accession>
<dbReference type="PANTHER" id="PTHR33738:SF4">
    <property type="entry name" value="OS01G0848900 PROTEIN"/>
    <property type="match status" value="1"/>
</dbReference>
<gene>
    <name evidence="2" type="ORF">U9M48_017144</name>
</gene>
<keyword evidence="3" id="KW-1185">Reference proteome</keyword>
<protein>
    <submittedName>
        <fullName evidence="2">Uncharacterized protein</fullName>
    </submittedName>
</protein>
<feature type="compositionally biased region" description="Low complexity" evidence="1">
    <location>
        <begin position="22"/>
        <end position="41"/>
    </location>
</feature>
<dbReference type="EMBL" id="CP144748">
    <property type="protein sequence ID" value="WVZ68171.1"/>
    <property type="molecule type" value="Genomic_DNA"/>
</dbReference>
<sequence>MEPKKSSAQRHPHAMEPKKSSPRSAGAAAATTETESPLSSLFNPPAPVANGKDQELYNILYKGQSGSAQAGMTDGKPQWAPSKSRTSYTKDNKHSPPYEPVDTSFGSSVNYGGRDYFHGSSTTKQGTGSSKDYKVDKKDPATDSHGDWWQGSFYY</sequence>
<organism evidence="2 3">
    <name type="scientific">Paspalum notatum var. saurae</name>
    <dbReference type="NCBI Taxonomy" id="547442"/>
    <lineage>
        <taxon>Eukaryota</taxon>
        <taxon>Viridiplantae</taxon>
        <taxon>Streptophyta</taxon>
        <taxon>Embryophyta</taxon>
        <taxon>Tracheophyta</taxon>
        <taxon>Spermatophyta</taxon>
        <taxon>Magnoliopsida</taxon>
        <taxon>Liliopsida</taxon>
        <taxon>Poales</taxon>
        <taxon>Poaceae</taxon>
        <taxon>PACMAD clade</taxon>
        <taxon>Panicoideae</taxon>
        <taxon>Andropogonodae</taxon>
        <taxon>Paspaleae</taxon>
        <taxon>Paspalinae</taxon>
        <taxon>Paspalum</taxon>
    </lineage>
</organism>
<dbReference type="Proteomes" id="UP001341281">
    <property type="component" value="Chromosome 04"/>
</dbReference>
<evidence type="ECO:0000313" key="3">
    <source>
        <dbReference type="Proteomes" id="UP001341281"/>
    </source>
</evidence>
<evidence type="ECO:0000313" key="2">
    <source>
        <dbReference type="EMBL" id="WVZ68171.1"/>
    </source>
</evidence>
<feature type="region of interest" description="Disordered" evidence="1">
    <location>
        <begin position="66"/>
        <end position="155"/>
    </location>
</feature>
<evidence type="ECO:0000256" key="1">
    <source>
        <dbReference type="SAM" id="MobiDB-lite"/>
    </source>
</evidence>
<dbReference type="PANTHER" id="PTHR33738">
    <property type="entry name" value="EMB|CAB82975.1"/>
    <property type="match status" value="1"/>
</dbReference>
<feature type="compositionally biased region" description="Low complexity" evidence="1">
    <location>
        <begin position="119"/>
        <end position="130"/>
    </location>
</feature>
<dbReference type="AlphaFoldDB" id="A0AAQ3WNJ4"/>